<dbReference type="PANTHER" id="PTHR10121">
    <property type="entry name" value="COATOMER SUBUNIT DELTA"/>
    <property type="match status" value="1"/>
</dbReference>
<dbReference type="OrthoDB" id="10266042at2759"/>
<dbReference type="InterPro" id="IPR027059">
    <property type="entry name" value="Coatomer_dsu"/>
</dbReference>
<keyword evidence="4 6" id="KW-0963">Cytoplasm</keyword>
<evidence type="ECO:0000256" key="7">
    <source>
        <dbReference type="RuleBase" id="RU366052"/>
    </source>
</evidence>
<evidence type="ECO:0000313" key="8">
    <source>
        <dbReference type="EMBL" id="PHJ16327.1"/>
    </source>
</evidence>
<keyword evidence="6" id="KW-0333">Golgi apparatus</keyword>
<keyword evidence="6" id="KW-0472">Membrane</keyword>
<dbReference type="VEuPathDB" id="ToxoDB:CSUI_009862"/>
<gene>
    <name evidence="8" type="ORF">CSUI_009862</name>
</gene>
<comment type="subcellular location">
    <subcellularLocation>
        <location evidence="6 7">Cytoplasm</location>
    </subcellularLocation>
    <subcellularLocation>
        <location evidence="6 7">Cytoplasmic vesicle</location>
        <location evidence="6 7">COPI-coated vesicle membrane</location>
        <topology evidence="6 7">Peripheral membrane protein</topology>
        <orientation evidence="6 7">Cytoplasmic side</orientation>
    </subcellularLocation>
    <subcellularLocation>
        <location evidence="6 7">Golgi apparatus membrane</location>
        <topology evidence="6 7">Peripheral membrane protein</topology>
        <orientation evidence="6 7">Cytoplasmic side</orientation>
    </subcellularLocation>
</comment>
<comment type="caution">
    <text evidence="8">The sequence shown here is derived from an EMBL/GenBank/DDBJ whole genome shotgun (WGS) entry which is preliminary data.</text>
</comment>
<dbReference type="Proteomes" id="UP000221165">
    <property type="component" value="Unassembled WGS sequence"/>
</dbReference>
<evidence type="ECO:0000256" key="5">
    <source>
        <dbReference type="ARBA" id="ARBA00022927"/>
    </source>
</evidence>
<keyword evidence="3 6" id="KW-0813">Transport</keyword>
<organism evidence="8 9">
    <name type="scientific">Cystoisospora suis</name>
    <dbReference type="NCBI Taxonomy" id="483139"/>
    <lineage>
        <taxon>Eukaryota</taxon>
        <taxon>Sar</taxon>
        <taxon>Alveolata</taxon>
        <taxon>Apicomplexa</taxon>
        <taxon>Conoidasida</taxon>
        <taxon>Coccidia</taxon>
        <taxon>Eucoccidiorida</taxon>
        <taxon>Eimeriorina</taxon>
        <taxon>Sarcocystidae</taxon>
        <taxon>Cystoisospora</taxon>
    </lineage>
</organism>
<dbReference type="GO" id="GO:0030126">
    <property type="term" value="C:COPI vesicle coat"/>
    <property type="evidence" value="ECO:0007669"/>
    <property type="project" value="UniProtKB-UniRule"/>
</dbReference>
<dbReference type="EMBL" id="MIGC01006184">
    <property type="protein sequence ID" value="PHJ16327.1"/>
    <property type="molecule type" value="Genomic_DNA"/>
</dbReference>
<dbReference type="GO" id="GO:0051645">
    <property type="term" value="P:Golgi localization"/>
    <property type="evidence" value="ECO:0007669"/>
    <property type="project" value="TreeGrafter"/>
</dbReference>
<comment type="similarity">
    <text evidence="1 6">Belongs to the adaptor complexes medium subunit family. Delta-COP subfamily.</text>
</comment>
<keyword evidence="6" id="KW-0931">ER-Golgi transport</keyword>
<dbReference type="InterPro" id="IPR011012">
    <property type="entry name" value="Longin-like_dom_sf"/>
</dbReference>
<dbReference type="PANTHER" id="PTHR10121:SF0">
    <property type="entry name" value="COATOMER SUBUNIT DELTA"/>
    <property type="match status" value="1"/>
</dbReference>
<keyword evidence="9" id="KW-1185">Reference proteome</keyword>
<dbReference type="AlphaFoldDB" id="A0A2C6KFM0"/>
<dbReference type="GO" id="GO:0006888">
    <property type="term" value="P:endoplasmic reticulum to Golgi vesicle-mediated transport"/>
    <property type="evidence" value="ECO:0007669"/>
    <property type="project" value="TreeGrafter"/>
</dbReference>
<comment type="function">
    <text evidence="6">The coatomer is a cytosolic protein complex that binds to dilysine motifs and reversibly associates with Golgi non-clathrin-coated vesicles, which further mediate biosynthetic protein transport from the ER, via the Golgi up to the trans Golgi network. Coatomer complex is required for budding from Golgi membranes, and is essential for the retrograde Golgi-to-ER transport of dilysine-tagged proteins.</text>
</comment>
<reference evidence="8 9" key="1">
    <citation type="journal article" date="2017" name="Int. J. Parasitol.">
        <title>The genome of the protozoan parasite Cystoisospora suis and a reverse vaccinology approach to identify vaccine candidates.</title>
        <authorList>
            <person name="Palmieri N."/>
            <person name="Shrestha A."/>
            <person name="Ruttkowski B."/>
            <person name="Beck T."/>
            <person name="Vogl C."/>
            <person name="Tomley F."/>
            <person name="Blake D.P."/>
            <person name="Joachim A."/>
        </authorList>
    </citation>
    <scope>NUCLEOTIDE SEQUENCE [LARGE SCALE GENOMIC DNA]</scope>
    <source>
        <strain evidence="8 9">Wien I</strain>
    </source>
</reference>
<proteinExistence type="inferred from homology"/>
<evidence type="ECO:0000256" key="6">
    <source>
        <dbReference type="RuleBase" id="RU364018"/>
    </source>
</evidence>
<name>A0A2C6KFM0_9APIC</name>
<accession>A0A2C6KFM0</accession>
<evidence type="ECO:0000256" key="2">
    <source>
        <dbReference type="ARBA" id="ARBA00011775"/>
    </source>
</evidence>
<evidence type="ECO:0000256" key="3">
    <source>
        <dbReference type="ARBA" id="ARBA00022448"/>
    </source>
</evidence>
<sequence>MTVISACILSRQKPLLARQFVEISKVRIEGLMNAFLKLVENAGAGDHTYVESDCVRYVYQPLESLYLVLLTTKKSNILEDLQTLRVFATIVQDACSSAGLSGGVNVEEVVLENAFSIIFMLDELISFGLREGETTVRGF</sequence>
<dbReference type="RefSeq" id="XP_067918056.1">
    <property type="nucleotide sequence ID" value="XM_068069971.1"/>
</dbReference>
<protein>
    <recommendedName>
        <fullName evidence="6">Coatomer subunit delta</fullName>
    </recommendedName>
</protein>
<dbReference type="CDD" id="cd14830">
    <property type="entry name" value="Delta_COP_N"/>
    <property type="match status" value="1"/>
</dbReference>
<dbReference type="GO" id="GO:0000139">
    <property type="term" value="C:Golgi membrane"/>
    <property type="evidence" value="ECO:0007669"/>
    <property type="project" value="UniProtKB-SubCell"/>
</dbReference>
<evidence type="ECO:0000256" key="4">
    <source>
        <dbReference type="ARBA" id="ARBA00022490"/>
    </source>
</evidence>
<evidence type="ECO:0000256" key="1">
    <source>
        <dbReference type="ARBA" id="ARBA00010516"/>
    </source>
</evidence>
<comment type="subunit">
    <text evidence="2 6">Oligomeric complex that consists of at least the alpha, beta, beta', gamma, delta, epsilon and zeta subunits.</text>
</comment>
<dbReference type="GO" id="GO:0015031">
    <property type="term" value="P:protein transport"/>
    <property type="evidence" value="ECO:0007669"/>
    <property type="project" value="UniProtKB-KW"/>
</dbReference>
<evidence type="ECO:0000313" key="9">
    <source>
        <dbReference type="Proteomes" id="UP000221165"/>
    </source>
</evidence>
<dbReference type="GeneID" id="94433182"/>
<keyword evidence="5 6" id="KW-0653">Protein transport</keyword>
<dbReference type="SUPFAM" id="SSF64356">
    <property type="entry name" value="SNARE-like"/>
    <property type="match status" value="1"/>
</dbReference>
<dbReference type="GO" id="GO:0006890">
    <property type="term" value="P:retrograde vesicle-mediated transport, Golgi to endoplasmic reticulum"/>
    <property type="evidence" value="ECO:0007669"/>
    <property type="project" value="UniProtKB-UniRule"/>
</dbReference>
<keyword evidence="6" id="KW-0968">Cytoplasmic vesicle</keyword>
<dbReference type="Gene3D" id="3.30.450.60">
    <property type="match status" value="1"/>
</dbReference>
<dbReference type="FunFam" id="3.30.450.60:FF:000003">
    <property type="entry name" value="Coatomer subunit delta"/>
    <property type="match status" value="1"/>
</dbReference>